<dbReference type="PROSITE" id="PS50213">
    <property type="entry name" value="FAS1"/>
    <property type="match status" value="2"/>
</dbReference>
<feature type="domain" description="FAS1" evidence="3">
    <location>
        <begin position="19"/>
        <end position="168"/>
    </location>
</feature>
<dbReference type="EMBL" id="JBEFKJ010000026">
    <property type="protein sequence ID" value="KAL2039378.1"/>
    <property type="molecule type" value="Genomic_DNA"/>
</dbReference>
<evidence type="ECO:0000313" key="4">
    <source>
        <dbReference type="EMBL" id="KAL2039378.1"/>
    </source>
</evidence>
<evidence type="ECO:0000313" key="5">
    <source>
        <dbReference type="Proteomes" id="UP001590950"/>
    </source>
</evidence>
<organism evidence="4 5">
    <name type="scientific">Stereocaulon virgatum</name>
    <dbReference type="NCBI Taxonomy" id="373712"/>
    <lineage>
        <taxon>Eukaryota</taxon>
        <taxon>Fungi</taxon>
        <taxon>Dikarya</taxon>
        <taxon>Ascomycota</taxon>
        <taxon>Pezizomycotina</taxon>
        <taxon>Lecanoromycetes</taxon>
        <taxon>OSLEUM clade</taxon>
        <taxon>Lecanoromycetidae</taxon>
        <taxon>Lecanorales</taxon>
        <taxon>Lecanorineae</taxon>
        <taxon>Stereocaulaceae</taxon>
        <taxon>Stereocaulon</taxon>
    </lineage>
</organism>
<dbReference type="PANTHER" id="PTHR10900:SF77">
    <property type="entry name" value="FI19380P1"/>
    <property type="match status" value="1"/>
</dbReference>
<dbReference type="Pfam" id="PF02469">
    <property type="entry name" value="Fasciclin"/>
    <property type="match status" value="2"/>
</dbReference>
<protein>
    <recommendedName>
        <fullName evidence="3">FAS1 domain-containing protein</fullName>
    </recommendedName>
</protein>
<dbReference type="InterPro" id="IPR036378">
    <property type="entry name" value="FAS1_dom_sf"/>
</dbReference>
<feature type="signal peptide" evidence="2">
    <location>
        <begin position="1"/>
        <end position="17"/>
    </location>
</feature>
<feature type="domain" description="FAS1" evidence="3">
    <location>
        <begin position="170"/>
        <end position="298"/>
    </location>
</feature>
<dbReference type="InterPro" id="IPR050904">
    <property type="entry name" value="Adhesion/Biosynth-related"/>
</dbReference>
<feature type="chain" id="PRO_5045994807" description="FAS1 domain-containing protein" evidence="2">
    <location>
        <begin position="18"/>
        <end position="384"/>
    </location>
</feature>
<proteinExistence type="predicted"/>
<feature type="region of interest" description="Disordered" evidence="1">
    <location>
        <begin position="317"/>
        <end position="361"/>
    </location>
</feature>
<comment type="caution">
    <text evidence="4">The sequence shown here is derived from an EMBL/GenBank/DDBJ whole genome shotgun (WGS) entry which is preliminary data.</text>
</comment>
<dbReference type="InterPro" id="IPR000782">
    <property type="entry name" value="FAS1_domain"/>
</dbReference>
<feature type="compositionally biased region" description="Polar residues" evidence="1">
    <location>
        <begin position="324"/>
        <end position="338"/>
    </location>
</feature>
<sequence length="384" mass="38787">MQFKHLSLAALAAGASAQTMNLTAALTSSPDLTNLTSYVSLFPELLTQLSMATNVTILAPSNAAFAAFLNSSAGAAIKSNDTAAIQAILMYHVLNGTHPAASIMSTPAFIPTMLTNMMYTNVTGGQVVEAVTQGTNVEIYSGLLMNSTVTTPNVNFTGGVIHIINRVLTVPQNISFTATQAGLSAAAGALTRANLVNTLDSAKDVTVFAPNNAAFQAIGSATANLTMMELASILEYHVVNGTVGYSSTLRNGTMLTSMSGMNLTVTVSNGSVFVNSAKVVIPDVLVANGVVHVIDNVLNPNNTSAKPVATASTQSVAFPGATSARDNPLTSGVPSPTGSVGMAPTPAGGAGSRSSSSSGAAMPMKTGAIGAAALFAGAGVWLNN</sequence>
<gene>
    <name evidence="4" type="ORF">N7G274_008046</name>
</gene>
<name>A0ABR4A2W6_9LECA</name>
<evidence type="ECO:0000256" key="1">
    <source>
        <dbReference type="SAM" id="MobiDB-lite"/>
    </source>
</evidence>
<reference evidence="4 5" key="1">
    <citation type="submission" date="2024-09" db="EMBL/GenBank/DDBJ databases">
        <title>Rethinking Asexuality: The Enigmatic Case of Functional Sexual Genes in Lepraria (Stereocaulaceae).</title>
        <authorList>
            <person name="Doellman M."/>
            <person name="Sun Y."/>
            <person name="Barcenas-Pena A."/>
            <person name="Lumbsch H.T."/>
            <person name="Grewe F."/>
        </authorList>
    </citation>
    <scope>NUCLEOTIDE SEQUENCE [LARGE SCALE GENOMIC DNA]</scope>
    <source>
        <strain evidence="4 5">Mercado 3170</strain>
    </source>
</reference>
<keyword evidence="5" id="KW-1185">Reference proteome</keyword>
<accession>A0ABR4A2W6</accession>
<dbReference type="PANTHER" id="PTHR10900">
    <property type="entry name" value="PERIOSTIN-RELATED"/>
    <property type="match status" value="1"/>
</dbReference>
<dbReference type="Proteomes" id="UP001590950">
    <property type="component" value="Unassembled WGS sequence"/>
</dbReference>
<dbReference type="Gene3D" id="2.30.180.10">
    <property type="entry name" value="FAS1 domain"/>
    <property type="match status" value="2"/>
</dbReference>
<dbReference type="SUPFAM" id="SSF82153">
    <property type="entry name" value="FAS1 domain"/>
    <property type="match status" value="2"/>
</dbReference>
<keyword evidence="2" id="KW-0732">Signal</keyword>
<evidence type="ECO:0000256" key="2">
    <source>
        <dbReference type="SAM" id="SignalP"/>
    </source>
</evidence>
<evidence type="ECO:0000259" key="3">
    <source>
        <dbReference type="PROSITE" id="PS50213"/>
    </source>
</evidence>
<feature type="compositionally biased region" description="Low complexity" evidence="1">
    <location>
        <begin position="352"/>
        <end position="361"/>
    </location>
</feature>
<dbReference type="SMART" id="SM00554">
    <property type="entry name" value="FAS1"/>
    <property type="match status" value="2"/>
</dbReference>